<accession>A0A3L8P6T1</accession>
<reference evidence="1 2" key="1">
    <citation type="submission" date="2018-10" db="EMBL/GenBank/DDBJ databases">
        <title>Marmoricola sp. 4Q3S-7 whole genome shotgun sequence.</title>
        <authorList>
            <person name="Li F."/>
        </authorList>
    </citation>
    <scope>NUCLEOTIDE SEQUENCE [LARGE SCALE GENOMIC DNA]</scope>
    <source>
        <strain evidence="1 2">4Q3S-7</strain>
    </source>
</reference>
<keyword evidence="2" id="KW-1185">Reference proteome</keyword>
<dbReference type="EMBL" id="RDBE01000001">
    <property type="protein sequence ID" value="RLV50824.1"/>
    <property type="molecule type" value="Genomic_DNA"/>
</dbReference>
<organism evidence="1 2">
    <name type="scientific">Nocardioides mangrovicus</name>
    <dbReference type="NCBI Taxonomy" id="2478913"/>
    <lineage>
        <taxon>Bacteria</taxon>
        <taxon>Bacillati</taxon>
        <taxon>Actinomycetota</taxon>
        <taxon>Actinomycetes</taxon>
        <taxon>Propionibacteriales</taxon>
        <taxon>Nocardioidaceae</taxon>
        <taxon>Nocardioides</taxon>
    </lineage>
</organism>
<comment type="caution">
    <text evidence="1">The sequence shown here is derived from an EMBL/GenBank/DDBJ whole genome shotgun (WGS) entry which is preliminary data.</text>
</comment>
<gene>
    <name evidence="1" type="ORF">D9V37_02380</name>
</gene>
<name>A0A3L8P6T1_9ACTN</name>
<proteinExistence type="predicted"/>
<protein>
    <submittedName>
        <fullName evidence="1">Uncharacterized protein</fullName>
    </submittedName>
</protein>
<dbReference type="Proteomes" id="UP000281708">
    <property type="component" value="Unassembled WGS sequence"/>
</dbReference>
<sequence length="69" mass="7709">MMHVAFEASRTGQNARVTAHAFEQSATDTLCGCRLDRLEWLAFESVDFDEVRALSRCRACQALALSWAS</sequence>
<evidence type="ECO:0000313" key="2">
    <source>
        <dbReference type="Proteomes" id="UP000281708"/>
    </source>
</evidence>
<dbReference type="AlphaFoldDB" id="A0A3L8P6T1"/>
<evidence type="ECO:0000313" key="1">
    <source>
        <dbReference type="EMBL" id="RLV50824.1"/>
    </source>
</evidence>